<gene>
    <name evidence="1" type="ORF">Godav_021981</name>
</gene>
<dbReference type="AlphaFoldDB" id="A0A7J8TJE4"/>
<evidence type="ECO:0000313" key="1">
    <source>
        <dbReference type="EMBL" id="MBA0638302.1"/>
    </source>
</evidence>
<keyword evidence="2" id="KW-1185">Reference proteome</keyword>
<dbReference type="Proteomes" id="UP000593561">
    <property type="component" value="Unassembled WGS sequence"/>
</dbReference>
<accession>A0A7J8TJE4</accession>
<name>A0A7J8TJE4_GOSDV</name>
<sequence>MTIGLIKIFFKDIPHELINDPNDIFELNSYNYVHYKNHGTEEEEVIPDEFLWLIE</sequence>
<comment type="caution">
    <text evidence="1">The sequence shown here is derived from an EMBL/GenBank/DDBJ whole genome shotgun (WGS) entry which is preliminary data.</text>
</comment>
<proteinExistence type="predicted"/>
<organism evidence="1 2">
    <name type="scientific">Gossypium davidsonii</name>
    <name type="common">Davidson's cotton</name>
    <name type="synonym">Gossypium klotzschianum subsp. davidsonii</name>
    <dbReference type="NCBI Taxonomy" id="34287"/>
    <lineage>
        <taxon>Eukaryota</taxon>
        <taxon>Viridiplantae</taxon>
        <taxon>Streptophyta</taxon>
        <taxon>Embryophyta</taxon>
        <taxon>Tracheophyta</taxon>
        <taxon>Spermatophyta</taxon>
        <taxon>Magnoliopsida</taxon>
        <taxon>eudicotyledons</taxon>
        <taxon>Gunneridae</taxon>
        <taxon>Pentapetalae</taxon>
        <taxon>rosids</taxon>
        <taxon>malvids</taxon>
        <taxon>Malvales</taxon>
        <taxon>Malvaceae</taxon>
        <taxon>Malvoideae</taxon>
        <taxon>Gossypium</taxon>
    </lineage>
</organism>
<evidence type="ECO:0000313" key="2">
    <source>
        <dbReference type="Proteomes" id="UP000593561"/>
    </source>
</evidence>
<reference evidence="1 2" key="1">
    <citation type="journal article" date="2019" name="Genome Biol. Evol.">
        <title>Insights into the evolution of the New World diploid cottons (Gossypium, subgenus Houzingenia) based on genome sequencing.</title>
        <authorList>
            <person name="Grover C.E."/>
            <person name="Arick M.A. 2nd"/>
            <person name="Thrash A."/>
            <person name="Conover J.L."/>
            <person name="Sanders W.S."/>
            <person name="Peterson D.G."/>
            <person name="Frelichowski J.E."/>
            <person name="Scheffler J.A."/>
            <person name="Scheffler B.E."/>
            <person name="Wendel J.F."/>
        </authorList>
    </citation>
    <scope>NUCLEOTIDE SEQUENCE [LARGE SCALE GENOMIC DNA]</scope>
    <source>
        <strain evidence="1">27</strain>
        <tissue evidence="1">Leaf</tissue>
    </source>
</reference>
<dbReference type="EMBL" id="JABFAC010250324">
    <property type="protein sequence ID" value="MBA0638302.1"/>
    <property type="molecule type" value="Genomic_DNA"/>
</dbReference>
<protein>
    <submittedName>
        <fullName evidence="1">Uncharacterized protein</fullName>
    </submittedName>
</protein>